<accession>A0ABQ1Q1E2</accession>
<organism evidence="1 2">
    <name type="scientific">Pontibacillus salipaludis</name>
    <dbReference type="NCBI Taxonomy" id="1697394"/>
    <lineage>
        <taxon>Bacteria</taxon>
        <taxon>Bacillati</taxon>
        <taxon>Bacillota</taxon>
        <taxon>Bacilli</taxon>
        <taxon>Bacillales</taxon>
        <taxon>Bacillaceae</taxon>
        <taxon>Pontibacillus</taxon>
    </lineage>
</organism>
<dbReference type="EMBL" id="BMIN01000006">
    <property type="protein sequence ID" value="GGD09949.1"/>
    <property type="molecule type" value="Genomic_DNA"/>
</dbReference>
<evidence type="ECO:0000313" key="2">
    <source>
        <dbReference type="Proteomes" id="UP000642571"/>
    </source>
</evidence>
<keyword evidence="2" id="KW-1185">Reference proteome</keyword>
<reference evidence="2" key="1">
    <citation type="journal article" date="2019" name="Int. J. Syst. Evol. Microbiol.">
        <title>The Global Catalogue of Microorganisms (GCM) 10K type strain sequencing project: providing services to taxonomists for standard genome sequencing and annotation.</title>
        <authorList>
            <consortium name="The Broad Institute Genomics Platform"/>
            <consortium name="The Broad Institute Genome Sequencing Center for Infectious Disease"/>
            <person name="Wu L."/>
            <person name="Ma J."/>
        </authorList>
    </citation>
    <scope>NUCLEOTIDE SEQUENCE [LARGE SCALE GENOMIC DNA]</scope>
    <source>
        <strain evidence="2">CGMCC 1.15353</strain>
    </source>
</reference>
<gene>
    <name evidence="1" type="ORF">GCM10011389_16840</name>
</gene>
<proteinExistence type="predicted"/>
<evidence type="ECO:0000313" key="1">
    <source>
        <dbReference type="EMBL" id="GGD09949.1"/>
    </source>
</evidence>
<comment type="caution">
    <text evidence="1">The sequence shown here is derived from an EMBL/GenBank/DDBJ whole genome shotgun (WGS) entry which is preliminary data.</text>
</comment>
<name>A0ABQ1Q1E2_9BACI</name>
<dbReference type="Proteomes" id="UP000642571">
    <property type="component" value="Unassembled WGS sequence"/>
</dbReference>
<sequence length="54" mass="5591">MFTSFGAVLSSVGFLEHGATESMMYLTSDLAETAMFDIVAINGTVVTVALAEGS</sequence>
<protein>
    <submittedName>
        <fullName evidence="1">Uncharacterized protein</fullName>
    </submittedName>
</protein>
<dbReference type="RefSeq" id="WP_188652740.1">
    <property type="nucleotide sequence ID" value="NZ_BMIN01000006.1"/>
</dbReference>